<keyword evidence="1" id="KW-0134">Cell wall</keyword>
<proteinExistence type="predicted"/>
<evidence type="ECO:0000259" key="8">
    <source>
        <dbReference type="Pfam" id="PF17802"/>
    </source>
</evidence>
<dbReference type="Pfam" id="PF17802">
    <property type="entry name" value="SpaA"/>
    <property type="match status" value="1"/>
</dbReference>
<evidence type="ECO:0000256" key="3">
    <source>
        <dbReference type="ARBA" id="ARBA00022729"/>
    </source>
</evidence>
<evidence type="ECO:0000256" key="6">
    <source>
        <dbReference type="SAM" id="SignalP"/>
    </source>
</evidence>
<dbReference type="Gene3D" id="2.60.40.740">
    <property type="match status" value="1"/>
</dbReference>
<feature type="transmembrane region" description="Helical" evidence="5">
    <location>
        <begin position="500"/>
        <end position="525"/>
    </location>
</feature>
<keyword evidence="3 6" id="KW-0732">Signal</keyword>
<name>A0A6N2QUP0_9BIFI</name>
<dbReference type="Pfam" id="PF00746">
    <property type="entry name" value="Gram_pos_anchor"/>
    <property type="match status" value="1"/>
</dbReference>
<keyword evidence="5" id="KW-1133">Transmembrane helix</keyword>
<evidence type="ECO:0000256" key="5">
    <source>
        <dbReference type="SAM" id="Phobius"/>
    </source>
</evidence>
<evidence type="ECO:0000256" key="4">
    <source>
        <dbReference type="ARBA" id="ARBA00023088"/>
    </source>
</evidence>
<dbReference type="Proteomes" id="UP000429211">
    <property type="component" value="Unassembled WGS sequence"/>
</dbReference>
<dbReference type="EMBL" id="WDPD01000012">
    <property type="protein sequence ID" value="KAB7459619.1"/>
    <property type="molecule type" value="Genomic_DNA"/>
</dbReference>
<reference evidence="9 11" key="1">
    <citation type="journal article" date="2019" name="Nat. Med.">
        <title>A library of human gut bacterial isolates paired with longitudinal multiomics data enables mechanistic microbiome research.</title>
        <authorList>
            <person name="Poyet M."/>
            <person name="Groussin M."/>
            <person name="Gibbons S.M."/>
            <person name="Avila-Pacheco J."/>
            <person name="Jiang X."/>
            <person name="Kearney S.M."/>
            <person name="Perrotta A.R."/>
            <person name="Berdy B."/>
            <person name="Zhao S."/>
            <person name="Lieberman T.D."/>
            <person name="Swanson P.K."/>
            <person name="Smith M."/>
            <person name="Roesemann S."/>
            <person name="Alexander J.E."/>
            <person name="Rich S.A."/>
            <person name="Livny J."/>
            <person name="Vlamakis H."/>
            <person name="Clish C."/>
            <person name="Bullock K."/>
            <person name="Deik A."/>
            <person name="Scott J."/>
            <person name="Pierce K.A."/>
            <person name="Xavier R.J."/>
            <person name="Alm E.J."/>
        </authorList>
    </citation>
    <scope>NUCLEOTIDE SEQUENCE [LARGE SCALE GENOMIC DNA]</scope>
    <source>
        <strain evidence="9 11">BIOML-A2</strain>
    </source>
</reference>
<dbReference type="NCBIfam" id="TIGR04226">
    <property type="entry name" value="RrgB_K2N_iso_D2"/>
    <property type="match status" value="1"/>
</dbReference>
<reference evidence="10" key="2">
    <citation type="submission" date="2019-11" db="EMBL/GenBank/DDBJ databases">
        <authorList>
            <person name="Feng L."/>
        </authorList>
    </citation>
    <scope>NUCLEOTIDE SEQUENCE</scope>
    <source>
        <strain evidence="10">BdentiumLFYP24</strain>
    </source>
</reference>
<dbReference type="EMBL" id="CACRSP010000001">
    <property type="protein sequence ID" value="VYS72222.1"/>
    <property type="molecule type" value="Genomic_DNA"/>
</dbReference>
<feature type="chain" id="PRO_5038251837" evidence="6">
    <location>
        <begin position="30"/>
        <end position="534"/>
    </location>
</feature>
<feature type="signal peptide" evidence="6">
    <location>
        <begin position="1"/>
        <end position="29"/>
    </location>
</feature>
<protein>
    <submittedName>
        <fullName evidence="10">Cna protein B-type domain protein</fullName>
    </submittedName>
    <submittedName>
        <fullName evidence="9">Isopeptide-forming domain-containing fimbrial protein</fullName>
    </submittedName>
</protein>
<dbReference type="AlphaFoldDB" id="A0A6N2QUP0"/>
<evidence type="ECO:0000259" key="7">
    <source>
        <dbReference type="Pfam" id="PF00746"/>
    </source>
</evidence>
<dbReference type="InterPro" id="IPR041033">
    <property type="entry name" value="SpaA_PFL_dom_1"/>
</dbReference>
<evidence type="ECO:0000256" key="1">
    <source>
        <dbReference type="ARBA" id="ARBA00022512"/>
    </source>
</evidence>
<keyword evidence="4" id="KW-0572">Peptidoglycan-anchor</keyword>
<accession>A0A6N2QUP0</accession>
<dbReference type="RefSeq" id="WP_003843325.1">
    <property type="nucleotide sequence ID" value="NZ_CACRSP010000001.1"/>
</dbReference>
<sequence>MNARKLFASVAAAATLLAGMALGAASAQADPTTAAEITVTNAAAGSEFKAYKFAEFADPQGTAPTMSKVQVNTVDAAKTAVEAAAKSAGGVSEIPDPYKDNPAAYVATFTDAQLRAFADALVVSGLTPTDTKTAALEASTVTLNVTEGWYLITDTNGVPTVVATQVTANGATYTKFVRKSGDPLTLGTVVAKSNTPPTPGKTAEEKAQAMGVGSVANYTIQVKLPNMLGKTDPMFKIMDKPGVGLTVNNDIKVYVEGGSSTITVDGETVNVTEIPADNNYVVSGFTANELKGNGTDQFTVDLSNYAASEAGLANAGKTIYVQYTGVINEEVKESETVTNTPTVATDPNTSTDGDEVELITGKFEFTKIGVGDEENALEGVTFNVKDARGNTLTFVPTDNGYMLSTAATASADIKSDANGKVKVFALPEGTYTVKETATREDLNYSKQFLAEFNIKVSINQNAKKATFALAGGSNVLGLATSGADGAITVKNVKSITQLPLTGAAGTVLFTIVALLLAGAGAAVALKSRNTLVES</sequence>
<dbReference type="InterPro" id="IPR019931">
    <property type="entry name" value="LPXTG_anchor"/>
</dbReference>
<evidence type="ECO:0000256" key="2">
    <source>
        <dbReference type="ARBA" id="ARBA00022525"/>
    </source>
</evidence>
<dbReference type="InterPro" id="IPR026466">
    <property type="entry name" value="Fim_isopep_form_D2_dom"/>
</dbReference>
<organism evidence="10">
    <name type="scientific">Bifidobacterium dentium</name>
    <dbReference type="NCBI Taxonomy" id="1689"/>
    <lineage>
        <taxon>Bacteria</taxon>
        <taxon>Bacillati</taxon>
        <taxon>Actinomycetota</taxon>
        <taxon>Actinomycetes</taxon>
        <taxon>Bifidobacteriales</taxon>
        <taxon>Bifidobacteriaceae</taxon>
        <taxon>Bifidobacterium</taxon>
    </lineage>
</organism>
<evidence type="ECO:0000313" key="9">
    <source>
        <dbReference type="EMBL" id="KAB7459619.1"/>
    </source>
</evidence>
<dbReference type="Gene3D" id="2.60.40.10">
    <property type="entry name" value="Immunoglobulins"/>
    <property type="match status" value="1"/>
</dbReference>
<keyword evidence="5" id="KW-0472">Membrane</keyword>
<evidence type="ECO:0000313" key="10">
    <source>
        <dbReference type="EMBL" id="VYS72222.1"/>
    </source>
</evidence>
<dbReference type="NCBIfam" id="TIGR01167">
    <property type="entry name" value="LPXTG_anchor"/>
    <property type="match status" value="1"/>
</dbReference>
<dbReference type="GO" id="GO:0005975">
    <property type="term" value="P:carbohydrate metabolic process"/>
    <property type="evidence" value="ECO:0007669"/>
    <property type="project" value="UniProtKB-ARBA"/>
</dbReference>
<evidence type="ECO:0000313" key="11">
    <source>
        <dbReference type="Proteomes" id="UP000429211"/>
    </source>
</evidence>
<feature type="domain" description="SpaA-like prealbumin fold" evidence="8">
    <location>
        <begin position="362"/>
        <end position="458"/>
    </location>
</feature>
<keyword evidence="5" id="KW-0812">Transmembrane</keyword>
<feature type="domain" description="Gram-positive cocci surface proteins LPxTG" evidence="7">
    <location>
        <begin position="493"/>
        <end position="529"/>
    </location>
</feature>
<dbReference type="InterPro" id="IPR013783">
    <property type="entry name" value="Ig-like_fold"/>
</dbReference>
<gene>
    <name evidence="10" type="ORF">BDLFYP24_00026</name>
    <name evidence="9" type="ORF">GBB04_09520</name>
</gene>
<keyword evidence="2" id="KW-0964">Secreted</keyword>